<protein>
    <submittedName>
        <fullName evidence="1">Uncharacterized protein</fullName>
    </submittedName>
</protein>
<dbReference type="Proteomes" id="UP000828390">
    <property type="component" value="Unassembled WGS sequence"/>
</dbReference>
<gene>
    <name evidence="1" type="ORF">DPMN_031480</name>
</gene>
<sequence>MQLMHYYYYYYINFNNDKNSNKTIKTTSITTFTTNTNSSNKTVAAAAAAAATTMPSFIHSKDKWESFVKNQPYEKRFEPRSEKTGLMESRSEQTGHNAYCLTGYHFLRGLNLEWPANVPPASPLGLRVSSRAVQRAAYSGSQCAQLKVPTRLSSGYGFLCLGHFV</sequence>
<comment type="caution">
    <text evidence="1">The sequence shown here is derived from an EMBL/GenBank/DDBJ whole genome shotgun (WGS) entry which is preliminary data.</text>
</comment>
<dbReference type="EMBL" id="JAIWYP010000002">
    <property type="protein sequence ID" value="KAH3868337.1"/>
    <property type="molecule type" value="Genomic_DNA"/>
</dbReference>
<name>A0A9D4RJ54_DREPO</name>
<accession>A0A9D4RJ54</accession>
<reference evidence="1" key="1">
    <citation type="journal article" date="2019" name="bioRxiv">
        <title>The Genome of the Zebra Mussel, Dreissena polymorpha: A Resource for Invasive Species Research.</title>
        <authorList>
            <person name="McCartney M.A."/>
            <person name="Auch B."/>
            <person name="Kono T."/>
            <person name="Mallez S."/>
            <person name="Zhang Y."/>
            <person name="Obille A."/>
            <person name="Becker A."/>
            <person name="Abrahante J.E."/>
            <person name="Garbe J."/>
            <person name="Badalamenti J.P."/>
            <person name="Herman A."/>
            <person name="Mangelson H."/>
            <person name="Liachko I."/>
            <person name="Sullivan S."/>
            <person name="Sone E.D."/>
            <person name="Koren S."/>
            <person name="Silverstein K.A.T."/>
            <person name="Beckman K.B."/>
            <person name="Gohl D.M."/>
        </authorList>
    </citation>
    <scope>NUCLEOTIDE SEQUENCE</scope>
    <source>
        <strain evidence="1">Duluth1</strain>
        <tissue evidence="1">Whole animal</tissue>
    </source>
</reference>
<evidence type="ECO:0000313" key="2">
    <source>
        <dbReference type="Proteomes" id="UP000828390"/>
    </source>
</evidence>
<reference evidence="1" key="2">
    <citation type="submission" date="2020-11" db="EMBL/GenBank/DDBJ databases">
        <authorList>
            <person name="McCartney M.A."/>
            <person name="Auch B."/>
            <person name="Kono T."/>
            <person name="Mallez S."/>
            <person name="Becker A."/>
            <person name="Gohl D.M."/>
            <person name="Silverstein K.A.T."/>
            <person name="Koren S."/>
            <person name="Bechman K.B."/>
            <person name="Herman A."/>
            <person name="Abrahante J.E."/>
            <person name="Garbe J."/>
        </authorList>
    </citation>
    <scope>NUCLEOTIDE SEQUENCE</scope>
    <source>
        <strain evidence="1">Duluth1</strain>
        <tissue evidence="1">Whole animal</tissue>
    </source>
</reference>
<dbReference type="AlphaFoldDB" id="A0A9D4RJ54"/>
<organism evidence="1 2">
    <name type="scientific">Dreissena polymorpha</name>
    <name type="common">Zebra mussel</name>
    <name type="synonym">Mytilus polymorpha</name>
    <dbReference type="NCBI Taxonomy" id="45954"/>
    <lineage>
        <taxon>Eukaryota</taxon>
        <taxon>Metazoa</taxon>
        <taxon>Spiralia</taxon>
        <taxon>Lophotrochozoa</taxon>
        <taxon>Mollusca</taxon>
        <taxon>Bivalvia</taxon>
        <taxon>Autobranchia</taxon>
        <taxon>Heteroconchia</taxon>
        <taxon>Euheterodonta</taxon>
        <taxon>Imparidentia</taxon>
        <taxon>Neoheterodontei</taxon>
        <taxon>Myida</taxon>
        <taxon>Dreissenoidea</taxon>
        <taxon>Dreissenidae</taxon>
        <taxon>Dreissena</taxon>
    </lineage>
</organism>
<proteinExistence type="predicted"/>
<keyword evidence="2" id="KW-1185">Reference proteome</keyword>
<evidence type="ECO:0000313" key="1">
    <source>
        <dbReference type="EMBL" id="KAH3868337.1"/>
    </source>
</evidence>